<dbReference type="GO" id="GO:1990189">
    <property type="term" value="F:protein N-terminal-serine acetyltransferase activity"/>
    <property type="evidence" value="ECO:0007669"/>
    <property type="project" value="TreeGrafter"/>
</dbReference>
<sequence length="176" mass="20481">MFSRQVNESSRLCLTVPQFADDLFALTQRNREYLQAWLPWVDKVKTPQDTRDFIIEQLSKFVLSEALHACIFYDGLLAGALAYNCIDLQNRSGHIGYWLGQDFQGKGIMTECVKDLIRVGQDYYQLERFEIRCAAKNARSRAIPERLGFEMEGTIRRAEKVHDHWYDHIVYGKLVA</sequence>
<dbReference type="EMBL" id="JACYFG010000024">
    <property type="protein sequence ID" value="MBD5779958.1"/>
    <property type="molecule type" value="Genomic_DNA"/>
</dbReference>
<name>A0A927FAM9_9BACT</name>
<accession>A0A927FAM9</accession>
<dbReference type="Pfam" id="PF13302">
    <property type="entry name" value="Acetyltransf_3"/>
    <property type="match status" value="1"/>
</dbReference>
<evidence type="ECO:0000313" key="2">
    <source>
        <dbReference type="EMBL" id="MBD5779958.1"/>
    </source>
</evidence>
<dbReference type="InterPro" id="IPR000182">
    <property type="entry name" value="GNAT_dom"/>
</dbReference>
<dbReference type="PANTHER" id="PTHR43441:SF12">
    <property type="entry name" value="RIBOSOMAL N-ACETYLTRANSFERASE YDAF-RELATED"/>
    <property type="match status" value="1"/>
</dbReference>
<reference evidence="2" key="1">
    <citation type="submission" date="2020-09" db="EMBL/GenBank/DDBJ databases">
        <title>Pelagicoccus enzymogenes sp. nov. with an EPS production, isolated from marine sediment.</title>
        <authorList>
            <person name="Feng X."/>
        </authorList>
    </citation>
    <scope>NUCLEOTIDE SEQUENCE</scope>
    <source>
        <strain evidence="2">NFK12</strain>
    </source>
</reference>
<dbReference type="Proteomes" id="UP000622317">
    <property type="component" value="Unassembled WGS sequence"/>
</dbReference>
<dbReference type="SUPFAM" id="SSF55729">
    <property type="entry name" value="Acyl-CoA N-acyltransferases (Nat)"/>
    <property type="match status" value="1"/>
</dbReference>
<protein>
    <submittedName>
        <fullName evidence="2">GNAT family N-acetyltransferase</fullName>
    </submittedName>
</protein>
<dbReference type="PANTHER" id="PTHR43441">
    <property type="entry name" value="RIBOSOMAL-PROTEIN-SERINE ACETYLTRANSFERASE"/>
    <property type="match status" value="1"/>
</dbReference>
<dbReference type="AlphaFoldDB" id="A0A927FAM9"/>
<dbReference type="GO" id="GO:0008999">
    <property type="term" value="F:protein-N-terminal-alanine acetyltransferase activity"/>
    <property type="evidence" value="ECO:0007669"/>
    <property type="project" value="TreeGrafter"/>
</dbReference>
<evidence type="ECO:0000259" key="1">
    <source>
        <dbReference type="PROSITE" id="PS51186"/>
    </source>
</evidence>
<dbReference type="Gene3D" id="3.40.630.30">
    <property type="match status" value="1"/>
</dbReference>
<dbReference type="PROSITE" id="PS51186">
    <property type="entry name" value="GNAT"/>
    <property type="match status" value="1"/>
</dbReference>
<dbReference type="InterPro" id="IPR016181">
    <property type="entry name" value="Acyl_CoA_acyltransferase"/>
</dbReference>
<dbReference type="GO" id="GO:0005737">
    <property type="term" value="C:cytoplasm"/>
    <property type="evidence" value="ECO:0007669"/>
    <property type="project" value="TreeGrafter"/>
</dbReference>
<dbReference type="InterPro" id="IPR051908">
    <property type="entry name" value="Ribosomal_N-acetyltransferase"/>
</dbReference>
<organism evidence="2 3">
    <name type="scientific">Pelagicoccus enzymogenes</name>
    <dbReference type="NCBI Taxonomy" id="2773457"/>
    <lineage>
        <taxon>Bacteria</taxon>
        <taxon>Pseudomonadati</taxon>
        <taxon>Verrucomicrobiota</taxon>
        <taxon>Opitutia</taxon>
        <taxon>Puniceicoccales</taxon>
        <taxon>Pelagicoccaceae</taxon>
        <taxon>Pelagicoccus</taxon>
    </lineage>
</organism>
<gene>
    <name evidence="2" type="ORF">IEN85_10705</name>
</gene>
<comment type="caution">
    <text evidence="2">The sequence shown here is derived from an EMBL/GenBank/DDBJ whole genome shotgun (WGS) entry which is preliminary data.</text>
</comment>
<feature type="domain" description="N-acetyltransferase" evidence="1">
    <location>
        <begin position="24"/>
        <end position="176"/>
    </location>
</feature>
<dbReference type="RefSeq" id="WP_191617089.1">
    <property type="nucleotide sequence ID" value="NZ_JACYFG010000024.1"/>
</dbReference>
<proteinExistence type="predicted"/>
<keyword evidence="3" id="KW-1185">Reference proteome</keyword>
<evidence type="ECO:0000313" key="3">
    <source>
        <dbReference type="Proteomes" id="UP000622317"/>
    </source>
</evidence>